<evidence type="ECO:0000259" key="3">
    <source>
        <dbReference type="PROSITE" id="PS50103"/>
    </source>
</evidence>
<gene>
    <name evidence="5" type="primary">8234710</name>
    <name evidence="4" type="ORF">Phum_PHUM561070</name>
</gene>
<dbReference type="PANTHER" id="PTHR46156:SF1">
    <property type="entry name" value="ZINC FINGER CCCH DOMAIN-CONTAINING PROTEIN 3"/>
    <property type="match status" value="1"/>
</dbReference>
<dbReference type="HOGENOM" id="CLU_380989_0_0_1"/>
<feature type="zinc finger region" description="C3H1-type" evidence="1">
    <location>
        <begin position="557"/>
        <end position="583"/>
    </location>
</feature>
<feature type="zinc finger region" description="C3H1-type" evidence="1">
    <location>
        <begin position="530"/>
        <end position="556"/>
    </location>
</feature>
<dbReference type="Gene3D" id="4.10.1000.10">
    <property type="entry name" value="Zinc finger, CCCH-type"/>
    <property type="match status" value="2"/>
</dbReference>
<dbReference type="GeneID" id="8234710"/>
<proteinExistence type="predicted"/>
<dbReference type="VEuPathDB" id="VectorBase:PHUM561070"/>
<dbReference type="GO" id="GO:0005634">
    <property type="term" value="C:nucleus"/>
    <property type="evidence" value="ECO:0007669"/>
    <property type="project" value="TreeGrafter"/>
</dbReference>
<dbReference type="AlphaFoldDB" id="E0W0N5"/>
<keyword evidence="6" id="KW-1185">Reference proteome</keyword>
<evidence type="ECO:0000256" key="2">
    <source>
        <dbReference type="SAM" id="MobiDB-lite"/>
    </source>
</evidence>
<dbReference type="STRING" id="121224.E0W0N5"/>
<keyword evidence="1" id="KW-0863">Zinc-finger</keyword>
<organism>
    <name type="scientific">Pediculus humanus subsp. corporis</name>
    <name type="common">Body louse</name>
    <dbReference type="NCBI Taxonomy" id="121224"/>
    <lineage>
        <taxon>Eukaryota</taxon>
        <taxon>Metazoa</taxon>
        <taxon>Ecdysozoa</taxon>
        <taxon>Arthropoda</taxon>
        <taxon>Hexapoda</taxon>
        <taxon>Insecta</taxon>
        <taxon>Pterygota</taxon>
        <taxon>Neoptera</taxon>
        <taxon>Paraneoptera</taxon>
        <taxon>Psocodea</taxon>
        <taxon>Troctomorpha</taxon>
        <taxon>Phthiraptera</taxon>
        <taxon>Anoplura</taxon>
        <taxon>Pediculidae</taxon>
        <taxon>Pediculus</taxon>
    </lineage>
</organism>
<protein>
    <recommendedName>
        <fullName evidence="3">C3H1-type domain-containing protein</fullName>
    </recommendedName>
</protein>
<dbReference type="InParanoid" id="E0W0N5"/>
<dbReference type="EnsemblMetazoa" id="PHUM561070-RA">
    <property type="protein sequence ID" value="PHUM561070-PA"/>
    <property type="gene ID" value="PHUM561070"/>
</dbReference>
<dbReference type="OrthoDB" id="3247158at2759"/>
<dbReference type="PANTHER" id="PTHR46156">
    <property type="entry name" value="CCCH ZINGC FINGER"/>
    <property type="match status" value="1"/>
</dbReference>
<dbReference type="RefSeq" id="XP_002431929.1">
    <property type="nucleotide sequence ID" value="XM_002431884.1"/>
</dbReference>
<evidence type="ECO:0000313" key="4">
    <source>
        <dbReference type="EMBL" id="EEB19191.1"/>
    </source>
</evidence>
<dbReference type="KEGG" id="phu:Phum_PHUM561070"/>
<reference evidence="4" key="2">
    <citation type="submission" date="2007-04" db="EMBL/GenBank/DDBJ databases">
        <title>The genome of the human body louse.</title>
        <authorList>
            <consortium name="The Human Body Louse Genome Consortium"/>
            <person name="Kirkness E."/>
            <person name="Walenz B."/>
            <person name="Hass B."/>
            <person name="Bruggner R."/>
            <person name="Strausberg R."/>
        </authorList>
    </citation>
    <scope>NUCLEOTIDE SEQUENCE</scope>
    <source>
        <strain evidence="4">USDA</strain>
    </source>
</reference>
<reference evidence="5" key="3">
    <citation type="submission" date="2020-05" db="UniProtKB">
        <authorList>
            <consortium name="EnsemblMetazoa"/>
        </authorList>
    </citation>
    <scope>IDENTIFICATION</scope>
    <source>
        <strain evidence="5">USDA</strain>
    </source>
</reference>
<keyword evidence="1" id="KW-0862">Zinc</keyword>
<feature type="compositionally biased region" description="Basic and acidic residues" evidence="2">
    <location>
        <begin position="664"/>
        <end position="676"/>
    </location>
</feature>
<feature type="domain" description="C3H1-type" evidence="3">
    <location>
        <begin position="530"/>
        <end position="556"/>
    </location>
</feature>
<dbReference type="SMART" id="SM00356">
    <property type="entry name" value="ZnF_C3H1"/>
    <property type="match status" value="4"/>
</dbReference>
<feature type="domain" description="C3H1-type" evidence="3">
    <location>
        <begin position="606"/>
        <end position="634"/>
    </location>
</feature>
<dbReference type="PROSITE" id="PS50103">
    <property type="entry name" value="ZF_C3H1"/>
    <property type="match status" value="3"/>
</dbReference>
<evidence type="ECO:0000313" key="5">
    <source>
        <dbReference type="EnsemblMetazoa" id="PHUM561070-PA"/>
    </source>
</evidence>
<sequence length="727" mass="84208">MYFYSTLSGKNENRAQSFTKIDNMSCFGSVKDIRKPKIKTKAYINPNIINFQVLKNSLEKNDLSKSNKIHFNPNFKKKEIENERGKLKESTTLKTNNQIPQVSRSSTKVINNNVKNEPFSDLCKTKFNKCTSKYKVINGGSKITNASSQPPRIQKTPEKNYYPSMVSHITNKGFNKNNIYYPSKKINEYKKTHYSFFAPNNNVKIYNSNDKIISNKSNPRFVSKTKIINLNLKKVNNTSSISKPKVIYKPSNNLSSSKVLGNQFKYDFNKNKLIMKVASSIKNKYKYSRKVNNLKVSNYKLDKRIKKDENINPKLHKTTEISKLFPSSRKTKFFTLNRKLYIRGPYSLQKNLLSYRKPQVPKRIILRKSEQCSNKKIVKIGGILYKSTSNKLILAKDNNKKPKVLKKNEKLIDKKIKKNHHIVYVRGEKFLLDKNGKTLVRQMRNEGENKKSINFKRVDIGGVTYLQKSKNVLIKTNIHRARHIVNYAKNKSIATLCQLKKKSALPCAIYCKFGKCNRHNQKLCIYKHDPKNIAICRKFLKGNCTNKNCLLSHEVVQEKMATCLFFLNGNCNRDKCPFLHVKLNSNADICDKFLHGFCDLGQSCTKRHLFLCPKYDKYGKCDSGSKCPYPHKLKDANKDMKISENSSEEKLQYYTRKFELVPNEKKEKQSKLNVGEKKKKKCKRKRPSSTNNNNNNIDSCQIETTECVPKKIKLDKLPSFIPLKSNE</sequence>
<reference evidence="4" key="1">
    <citation type="submission" date="2007-04" db="EMBL/GenBank/DDBJ databases">
        <title>Annotation of Pediculus humanus corporis strain USDA.</title>
        <authorList>
            <person name="Kirkness E."/>
            <person name="Hannick L."/>
            <person name="Hass B."/>
            <person name="Bruggner R."/>
            <person name="Lawson D."/>
            <person name="Bidwell S."/>
            <person name="Joardar V."/>
            <person name="Caler E."/>
            <person name="Walenz B."/>
            <person name="Inman J."/>
            <person name="Schobel S."/>
            <person name="Galinsky K."/>
            <person name="Amedeo P."/>
            <person name="Strausberg R."/>
        </authorList>
    </citation>
    <scope>NUCLEOTIDE SEQUENCE</scope>
    <source>
        <strain evidence="4">USDA</strain>
    </source>
</reference>
<dbReference type="InterPro" id="IPR000571">
    <property type="entry name" value="Znf_CCCH"/>
</dbReference>
<dbReference type="GO" id="GO:0008270">
    <property type="term" value="F:zinc ion binding"/>
    <property type="evidence" value="ECO:0007669"/>
    <property type="project" value="UniProtKB-KW"/>
</dbReference>
<evidence type="ECO:0000313" key="6">
    <source>
        <dbReference type="Proteomes" id="UP000009046"/>
    </source>
</evidence>
<dbReference type="CTD" id="8234710"/>
<name>E0W0N5_PEDHC</name>
<feature type="compositionally biased region" description="Basic residues" evidence="2">
    <location>
        <begin position="677"/>
        <end position="687"/>
    </location>
</feature>
<feature type="domain" description="C3H1-type" evidence="3">
    <location>
        <begin position="557"/>
        <end position="583"/>
    </location>
</feature>
<feature type="zinc finger region" description="C3H1-type" evidence="1">
    <location>
        <begin position="606"/>
        <end position="634"/>
    </location>
</feature>
<dbReference type="EMBL" id="AAZO01006813">
    <property type="status" value="NOT_ANNOTATED_CDS"/>
    <property type="molecule type" value="Genomic_DNA"/>
</dbReference>
<dbReference type="EMBL" id="DS235862">
    <property type="protein sequence ID" value="EEB19191.1"/>
    <property type="molecule type" value="Genomic_DNA"/>
</dbReference>
<dbReference type="Proteomes" id="UP000009046">
    <property type="component" value="Unassembled WGS sequence"/>
</dbReference>
<dbReference type="eggNOG" id="KOG1492">
    <property type="taxonomic scope" value="Eukaryota"/>
</dbReference>
<keyword evidence="1" id="KW-0479">Metal-binding</keyword>
<evidence type="ECO:0000256" key="1">
    <source>
        <dbReference type="PROSITE-ProRule" id="PRU00723"/>
    </source>
</evidence>
<feature type="region of interest" description="Disordered" evidence="2">
    <location>
        <begin position="664"/>
        <end position="698"/>
    </location>
</feature>
<accession>E0W0N5</accession>